<dbReference type="NCBIfam" id="TIGR00420">
    <property type="entry name" value="trmU"/>
    <property type="match status" value="1"/>
</dbReference>
<evidence type="ECO:0000256" key="7">
    <source>
        <dbReference type="ARBA" id="ARBA00023157"/>
    </source>
</evidence>
<feature type="domain" description="tRNA-specific 2-thiouridylase MnmA-like central" evidence="11">
    <location>
        <begin position="204"/>
        <end position="255"/>
    </location>
</feature>
<dbReference type="SUPFAM" id="SSF52402">
    <property type="entry name" value="Adenine nucleotide alpha hydrolases-like"/>
    <property type="match status" value="1"/>
</dbReference>
<keyword evidence="4 9" id="KW-0547">Nucleotide-binding</keyword>
<comment type="similarity">
    <text evidence="9">Belongs to the MnmA/TRMU family.</text>
</comment>
<dbReference type="Gene3D" id="2.30.30.280">
    <property type="entry name" value="Adenine nucleotide alpha hydrolases-like domains"/>
    <property type="match status" value="1"/>
</dbReference>
<evidence type="ECO:0000256" key="8">
    <source>
        <dbReference type="ARBA" id="ARBA00051542"/>
    </source>
</evidence>
<dbReference type="InterPro" id="IPR046885">
    <property type="entry name" value="MnmA-like_C"/>
</dbReference>
<feature type="region of interest" description="Interaction with tRNA" evidence="9">
    <location>
        <begin position="289"/>
        <end position="290"/>
    </location>
</feature>
<comment type="catalytic activity">
    <reaction evidence="8 9">
        <text>S-sulfanyl-L-cysteinyl-[protein] + uridine(34) in tRNA + AH2 + ATP = 2-thiouridine(34) in tRNA + L-cysteinyl-[protein] + A + AMP + diphosphate + H(+)</text>
        <dbReference type="Rhea" id="RHEA:47032"/>
        <dbReference type="Rhea" id="RHEA-COMP:10131"/>
        <dbReference type="Rhea" id="RHEA-COMP:11726"/>
        <dbReference type="Rhea" id="RHEA-COMP:11727"/>
        <dbReference type="Rhea" id="RHEA-COMP:11728"/>
        <dbReference type="ChEBI" id="CHEBI:13193"/>
        <dbReference type="ChEBI" id="CHEBI:15378"/>
        <dbReference type="ChEBI" id="CHEBI:17499"/>
        <dbReference type="ChEBI" id="CHEBI:29950"/>
        <dbReference type="ChEBI" id="CHEBI:30616"/>
        <dbReference type="ChEBI" id="CHEBI:33019"/>
        <dbReference type="ChEBI" id="CHEBI:61963"/>
        <dbReference type="ChEBI" id="CHEBI:65315"/>
        <dbReference type="ChEBI" id="CHEBI:87170"/>
        <dbReference type="ChEBI" id="CHEBI:456215"/>
        <dbReference type="EC" id="2.8.1.13"/>
    </reaction>
</comment>
<dbReference type="Gene3D" id="2.40.30.10">
    <property type="entry name" value="Translation factors"/>
    <property type="match status" value="1"/>
</dbReference>
<dbReference type="Gene3D" id="3.40.50.620">
    <property type="entry name" value="HUPs"/>
    <property type="match status" value="1"/>
</dbReference>
<dbReference type="PANTHER" id="PTHR11933:SF5">
    <property type="entry name" value="MITOCHONDRIAL TRNA-SPECIFIC 2-THIOURIDYLASE 1"/>
    <property type="match status" value="1"/>
</dbReference>
<comment type="subcellular location">
    <subcellularLocation>
        <location evidence="9">Cytoplasm</location>
    </subcellularLocation>
</comment>
<dbReference type="FunFam" id="2.30.30.280:FF:000001">
    <property type="entry name" value="tRNA-specific 2-thiouridylase MnmA"/>
    <property type="match status" value="1"/>
</dbReference>
<name>A0A7V5NZF4_9BACT</name>
<evidence type="ECO:0000256" key="1">
    <source>
        <dbReference type="ARBA" id="ARBA00022555"/>
    </source>
</evidence>
<feature type="binding site" evidence="9">
    <location>
        <position position="113"/>
    </location>
    <ligand>
        <name>ATP</name>
        <dbReference type="ChEBI" id="CHEBI:30616"/>
    </ligand>
</feature>
<evidence type="ECO:0000259" key="10">
    <source>
        <dbReference type="Pfam" id="PF20258"/>
    </source>
</evidence>
<dbReference type="GO" id="GO:0002143">
    <property type="term" value="P:tRNA wobble position uridine thiolation"/>
    <property type="evidence" value="ECO:0007669"/>
    <property type="project" value="TreeGrafter"/>
</dbReference>
<dbReference type="HAMAP" id="MF_00144">
    <property type="entry name" value="tRNA_thiouridyl_MnmA"/>
    <property type="match status" value="1"/>
</dbReference>
<dbReference type="GO" id="GO:0103016">
    <property type="term" value="F:tRNA-uridine 2-sulfurtransferase activity"/>
    <property type="evidence" value="ECO:0007669"/>
    <property type="project" value="UniProtKB-EC"/>
</dbReference>
<dbReference type="CDD" id="cd01998">
    <property type="entry name" value="MnmA_TRMU-like"/>
    <property type="match status" value="1"/>
</dbReference>
<dbReference type="Pfam" id="PF20259">
    <property type="entry name" value="tRNA_Me_trans_M"/>
    <property type="match status" value="1"/>
</dbReference>
<dbReference type="NCBIfam" id="NF001138">
    <property type="entry name" value="PRK00143.1"/>
    <property type="match status" value="1"/>
</dbReference>
<feature type="active site" description="Cysteine persulfide intermediate" evidence="9">
    <location>
        <position position="187"/>
    </location>
</feature>
<evidence type="ECO:0000256" key="3">
    <source>
        <dbReference type="ARBA" id="ARBA00022694"/>
    </source>
</evidence>
<keyword evidence="9" id="KW-0963">Cytoplasm</keyword>
<evidence type="ECO:0000256" key="4">
    <source>
        <dbReference type="ARBA" id="ARBA00022741"/>
    </source>
</evidence>
<feature type="binding site" evidence="9">
    <location>
        <begin position="5"/>
        <end position="12"/>
    </location>
    <ligand>
        <name>ATP</name>
        <dbReference type="ChEBI" id="CHEBI:30616"/>
    </ligand>
</feature>
<dbReference type="GO" id="GO:0000049">
    <property type="term" value="F:tRNA binding"/>
    <property type="evidence" value="ECO:0007669"/>
    <property type="project" value="UniProtKB-KW"/>
</dbReference>
<comment type="caution">
    <text evidence="9">Lacks conserved residue(s) required for the propagation of feature annotation.</text>
</comment>
<evidence type="ECO:0000259" key="11">
    <source>
        <dbReference type="Pfam" id="PF20259"/>
    </source>
</evidence>
<feature type="site" description="Interaction with tRNA" evidence="9">
    <location>
        <position position="114"/>
    </location>
</feature>
<dbReference type="EC" id="2.8.1.13" evidence="9"/>
<gene>
    <name evidence="9 12" type="primary">mnmA</name>
    <name evidence="12" type="ORF">ENJ96_03085</name>
</gene>
<evidence type="ECO:0000256" key="6">
    <source>
        <dbReference type="ARBA" id="ARBA00022884"/>
    </source>
</evidence>
<evidence type="ECO:0000256" key="5">
    <source>
        <dbReference type="ARBA" id="ARBA00022840"/>
    </source>
</evidence>
<feature type="site" description="Interaction with tRNA" evidence="9">
    <location>
        <position position="322"/>
    </location>
</feature>
<sequence length="352" mass="40106">MIAVALSGGVDSAFAAHLLRTEGREIFGLLALFSQPQPEKEIARVQKICSFLKIPLEVVDLRREFEEKIISYFKESYRRGLTPNPCIICNRELKFGLLFSRARALGAQKLATGHYVRTSFNRELGCFELLKGRDRHKDQSYFLALLTQQQLASAVFPLGDWEKEEVIKESVKLGLFNLTSPESQEICFIRGDYRSLFQAEDFPPGEMVTVDGRVVGRHRGLYAYTIGQRRGLGVRLGRPYYVVAIDASRNRIIIGPKKFLKRRRFLVKSPHFICPAYRQDRFEALVRIRYRHQEAPAEIILKNDAEAEVTFKKPQQAITPGQFAVFYEGEKVMGGGEIRLPGGFTNDLDLPD</sequence>
<comment type="function">
    <text evidence="9">Catalyzes the 2-thiolation of uridine at the wobble position (U34) of tRNA, leading to the formation of s(2)U34.</text>
</comment>
<keyword evidence="2 9" id="KW-0808">Transferase</keyword>
<dbReference type="Pfam" id="PF20258">
    <property type="entry name" value="tRNA_Me_trans_C"/>
    <property type="match status" value="1"/>
</dbReference>
<dbReference type="EMBL" id="DROK01000090">
    <property type="protein sequence ID" value="HHI96814.1"/>
    <property type="molecule type" value="Genomic_DNA"/>
</dbReference>
<dbReference type="Proteomes" id="UP000886101">
    <property type="component" value="Unassembled WGS sequence"/>
</dbReference>
<dbReference type="InterPro" id="IPR004506">
    <property type="entry name" value="MnmA-like"/>
</dbReference>
<dbReference type="InterPro" id="IPR014729">
    <property type="entry name" value="Rossmann-like_a/b/a_fold"/>
</dbReference>
<dbReference type="GO" id="GO:0005524">
    <property type="term" value="F:ATP binding"/>
    <property type="evidence" value="ECO:0007669"/>
    <property type="project" value="UniProtKB-KW"/>
</dbReference>
<dbReference type="InterPro" id="IPR046884">
    <property type="entry name" value="MnmA-like_central"/>
</dbReference>
<feature type="region of interest" description="Interaction with tRNA" evidence="9">
    <location>
        <begin position="137"/>
        <end position="139"/>
    </location>
</feature>
<keyword evidence="5 9" id="KW-0067">ATP-binding</keyword>
<evidence type="ECO:0000256" key="9">
    <source>
        <dbReference type="HAMAP-Rule" id="MF_00144"/>
    </source>
</evidence>
<feature type="domain" description="tRNA-specific 2-thiouridylase MnmA-like C-terminal" evidence="10">
    <location>
        <begin position="263"/>
        <end position="338"/>
    </location>
</feature>
<keyword evidence="7" id="KW-1015">Disulfide bond</keyword>
<feature type="active site" description="Nucleophile" evidence="9">
    <location>
        <position position="89"/>
    </location>
</feature>
<dbReference type="Pfam" id="PF03054">
    <property type="entry name" value="tRNA_Me_trans"/>
    <property type="match status" value="1"/>
</dbReference>
<dbReference type="GO" id="GO:0005737">
    <property type="term" value="C:cytoplasm"/>
    <property type="evidence" value="ECO:0007669"/>
    <property type="project" value="UniProtKB-SubCell"/>
</dbReference>
<dbReference type="AlphaFoldDB" id="A0A7V5NZF4"/>
<organism evidence="12">
    <name type="scientific">Thermodesulfatator atlanticus</name>
    <dbReference type="NCBI Taxonomy" id="501497"/>
    <lineage>
        <taxon>Bacteria</taxon>
        <taxon>Pseudomonadati</taxon>
        <taxon>Thermodesulfobacteriota</taxon>
        <taxon>Thermodesulfobacteria</taxon>
        <taxon>Thermodesulfobacteriales</taxon>
        <taxon>Thermodesulfatatoraceae</taxon>
        <taxon>Thermodesulfatator</taxon>
    </lineage>
</organism>
<keyword evidence="1 9" id="KW-0820">tRNA-binding</keyword>
<proteinExistence type="inferred from homology"/>
<dbReference type="InterPro" id="IPR023382">
    <property type="entry name" value="MnmA-like_central_sf"/>
</dbReference>
<evidence type="ECO:0000313" key="12">
    <source>
        <dbReference type="EMBL" id="HHI96814.1"/>
    </source>
</evidence>
<keyword evidence="3 9" id="KW-0819">tRNA processing</keyword>
<reference evidence="12" key="1">
    <citation type="journal article" date="2020" name="mSystems">
        <title>Genome- and Community-Level Interaction Insights into Carbon Utilization and Element Cycling Functions of Hydrothermarchaeota in Hydrothermal Sediment.</title>
        <authorList>
            <person name="Zhou Z."/>
            <person name="Liu Y."/>
            <person name="Xu W."/>
            <person name="Pan J."/>
            <person name="Luo Z.H."/>
            <person name="Li M."/>
        </authorList>
    </citation>
    <scope>NUCLEOTIDE SEQUENCE [LARGE SCALE GENOMIC DNA]</scope>
    <source>
        <strain evidence="12">HyVt-533</strain>
    </source>
</reference>
<evidence type="ECO:0000256" key="2">
    <source>
        <dbReference type="ARBA" id="ARBA00022679"/>
    </source>
</evidence>
<dbReference type="PANTHER" id="PTHR11933">
    <property type="entry name" value="TRNA 5-METHYLAMINOMETHYL-2-THIOURIDYLATE -METHYLTRANSFERASE"/>
    <property type="match status" value="1"/>
</dbReference>
<comment type="caution">
    <text evidence="12">The sequence shown here is derived from an EMBL/GenBank/DDBJ whole genome shotgun (WGS) entry which is preliminary data.</text>
</comment>
<keyword evidence="6 9" id="KW-0694">RNA-binding</keyword>
<accession>A0A7V5NZF4</accession>
<protein>
    <recommendedName>
        <fullName evidence="9">tRNA-specific 2-thiouridylase MnmA</fullName>
        <ecNumber evidence="9">2.8.1.13</ecNumber>
    </recommendedName>
</protein>